<dbReference type="CDD" id="cd18282">
    <property type="entry name" value="BTB_POZ_BTBD3_6"/>
    <property type="match status" value="1"/>
</dbReference>
<dbReference type="EMBL" id="JBHFQA010000005">
    <property type="protein sequence ID" value="KAL2098635.1"/>
    <property type="molecule type" value="Genomic_DNA"/>
</dbReference>
<evidence type="ECO:0000259" key="4">
    <source>
        <dbReference type="PROSITE" id="PS50097"/>
    </source>
</evidence>
<sequence>MTQRGKSPLQVGIIPPDGYLFMLLFKFFQETLKKSKKTGKHSGKLSLYYDILSRSLKKKMAAELFSVKSHDKHQDNGTTAVSPPEETSLGSVTQQLSPQATTPVSQQNILNNNVEESSSSTAHPTLRERNASMFNNELMADVHFVVGSPGDTIRIPAHKYVLAVGSSVFCAMFYGDLAETKSEIHIPDVEPAAFLILLRYLYCDEMELTPDTVLATLYAAKKYLVGALVRACVCFLETRLEAGNACLLLCQSELFQEPGLSQRCWEMIDAQAELALQSEAFCQMDRPTLERLLRRDSLVVSGEGSVFRAVCRWAEAECVRQGRGSCGRGKRAVLGTALSLVRLASLSLHDFADGPAQSGLLTLEETNQMFLWYTAAAKPLPPFPACPRHGLRPQRCLRFQAAAHRSNQWRYRGRCDSIQFAADRRLFLAGVGLYGSSGTAAEYGVRVELKRQGVTLAHTHTRFACDGSSATFPVLLDHPALLEPDTFYTLSVVLDGSELSYFGQEGLTEVQSGAVTFQFQCSADSTNGTGVQGGQIPELIFYT</sequence>
<dbReference type="InterPro" id="IPR038648">
    <property type="entry name" value="PHR_sf"/>
</dbReference>
<feature type="compositionally biased region" description="Polar residues" evidence="3">
    <location>
        <begin position="88"/>
        <end position="104"/>
    </location>
</feature>
<proteinExistence type="predicted"/>
<dbReference type="FunFam" id="3.30.710.10:FF:000015">
    <property type="entry name" value="BTB/POZ domain-containing protein 3"/>
    <property type="match status" value="1"/>
</dbReference>
<dbReference type="AlphaFoldDB" id="A0ABD1KHE3"/>
<dbReference type="Gene3D" id="2.60.120.820">
    <property type="entry name" value="PHR domain"/>
    <property type="match status" value="1"/>
</dbReference>
<comment type="caution">
    <text evidence="5">The sequence shown here is derived from an EMBL/GenBank/DDBJ whole genome shotgun (WGS) entry which is preliminary data.</text>
</comment>
<dbReference type="Pfam" id="PF00651">
    <property type="entry name" value="BTB"/>
    <property type="match status" value="1"/>
</dbReference>
<dbReference type="Pfam" id="PF08005">
    <property type="entry name" value="PHR"/>
    <property type="match status" value="1"/>
</dbReference>
<dbReference type="InterPro" id="IPR012983">
    <property type="entry name" value="PHR"/>
</dbReference>
<dbReference type="Pfam" id="PF07707">
    <property type="entry name" value="BACK"/>
    <property type="match status" value="1"/>
</dbReference>
<comment type="subcellular location">
    <subcellularLocation>
        <location evidence="1">Cytoplasm</location>
    </subcellularLocation>
</comment>
<protein>
    <recommendedName>
        <fullName evidence="4">BTB domain-containing protein</fullName>
    </recommendedName>
</protein>
<feature type="region of interest" description="Disordered" evidence="3">
    <location>
        <begin position="67"/>
        <end position="104"/>
    </location>
</feature>
<organism evidence="5 6">
    <name type="scientific">Coilia grayii</name>
    <name type="common">Gray's grenadier anchovy</name>
    <dbReference type="NCBI Taxonomy" id="363190"/>
    <lineage>
        <taxon>Eukaryota</taxon>
        <taxon>Metazoa</taxon>
        <taxon>Chordata</taxon>
        <taxon>Craniata</taxon>
        <taxon>Vertebrata</taxon>
        <taxon>Euteleostomi</taxon>
        <taxon>Actinopterygii</taxon>
        <taxon>Neopterygii</taxon>
        <taxon>Teleostei</taxon>
        <taxon>Clupei</taxon>
        <taxon>Clupeiformes</taxon>
        <taxon>Clupeoidei</taxon>
        <taxon>Engraulidae</taxon>
        <taxon>Coilinae</taxon>
        <taxon>Coilia</taxon>
    </lineage>
</organism>
<evidence type="ECO:0000256" key="2">
    <source>
        <dbReference type="ARBA" id="ARBA00022490"/>
    </source>
</evidence>
<dbReference type="SUPFAM" id="SSF54695">
    <property type="entry name" value="POZ domain"/>
    <property type="match status" value="1"/>
</dbReference>
<dbReference type="Proteomes" id="UP001591681">
    <property type="component" value="Unassembled WGS sequence"/>
</dbReference>
<dbReference type="SMART" id="SM00875">
    <property type="entry name" value="BACK"/>
    <property type="match status" value="1"/>
</dbReference>
<gene>
    <name evidence="5" type="ORF">ACEWY4_005115</name>
</gene>
<dbReference type="FunFam" id="2.60.120.820:FF:000001">
    <property type="entry name" value="BTB/POZ domain-containing protein 3"/>
    <property type="match status" value="1"/>
</dbReference>
<evidence type="ECO:0000313" key="6">
    <source>
        <dbReference type="Proteomes" id="UP001591681"/>
    </source>
</evidence>
<dbReference type="Gene3D" id="1.25.40.420">
    <property type="match status" value="1"/>
</dbReference>
<dbReference type="PANTHER" id="PTHR45774">
    <property type="entry name" value="BTB/POZ DOMAIN-CONTAINING"/>
    <property type="match status" value="1"/>
</dbReference>
<dbReference type="SMART" id="SM00225">
    <property type="entry name" value="BTB"/>
    <property type="match status" value="1"/>
</dbReference>
<evidence type="ECO:0000256" key="1">
    <source>
        <dbReference type="ARBA" id="ARBA00004496"/>
    </source>
</evidence>
<feature type="domain" description="BTB" evidence="4">
    <location>
        <begin position="140"/>
        <end position="210"/>
    </location>
</feature>
<dbReference type="PROSITE" id="PS50097">
    <property type="entry name" value="BTB"/>
    <property type="match status" value="1"/>
</dbReference>
<accession>A0ABD1KHE3</accession>
<dbReference type="InterPro" id="IPR000210">
    <property type="entry name" value="BTB/POZ_dom"/>
</dbReference>
<dbReference type="GO" id="GO:0005737">
    <property type="term" value="C:cytoplasm"/>
    <property type="evidence" value="ECO:0007669"/>
    <property type="project" value="UniProtKB-SubCell"/>
</dbReference>
<evidence type="ECO:0000256" key="3">
    <source>
        <dbReference type="SAM" id="MobiDB-lite"/>
    </source>
</evidence>
<dbReference type="InterPro" id="IPR011333">
    <property type="entry name" value="SKP1/BTB/POZ_sf"/>
</dbReference>
<keyword evidence="2" id="KW-0963">Cytoplasm</keyword>
<reference evidence="5 6" key="1">
    <citation type="submission" date="2024-09" db="EMBL/GenBank/DDBJ databases">
        <title>A chromosome-level genome assembly of Gray's grenadier anchovy, Coilia grayii.</title>
        <authorList>
            <person name="Fu Z."/>
        </authorList>
    </citation>
    <scope>NUCLEOTIDE SEQUENCE [LARGE SCALE GENOMIC DNA]</scope>
    <source>
        <strain evidence="5">G4</strain>
        <tissue evidence="5">Muscle</tissue>
    </source>
</reference>
<name>A0ABD1KHE3_9TELE</name>
<keyword evidence="6" id="KW-1185">Reference proteome</keyword>
<dbReference type="PANTHER" id="PTHR45774:SF5">
    <property type="entry name" value="BTB_POZ DOMAIN-CONTAINING PROTEIN 6"/>
    <property type="match status" value="1"/>
</dbReference>
<dbReference type="Gene3D" id="3.30.710.10">
    <property type="entry name" value="Potassium Channel Kv1.1, Chain A"/>
    <property type="match status" value="1"/>
</dbReference>
<evidence type="ECO:0000313" key="5">
    <source>
        <dbReference type="EMBL" id="KAL2098635.1"/>
    </source>
</evidence>
<dbReference type="InterPro" id="IPR011705">
    <property type="entry name" value="BACK"/>
</dbReference>